<proteinExistence type="predicted"/>
<keyword evidence="2" id="KW-1185">Reference proteome</keyword>
<gene>
    <name evidence="1" type="ordered locus">Turpa_3343</name>
</gene>
<dbReference type="HOGENOM" id="CLU_1133208_0_0_12"/>
<dbReference type="KEGG" id="tpx:Turpa_3343"/>
<sequence length="245" mass="27797">MNTYLRNVRQKIASKQPKVYIALIAFFGGVILATQTPAAPTQRVWTLEAIEKTGALAKCEEIRQLYLNDRPTKAEAVWKEFKKRNSALFVNNSIFGSAPPKTILRLTGRWSAQVFRTDYGSIEACVCSETLESCPREAHLPPYHSLADIHEGHFHLSYDDNMLPHRLRDSFEQAAQRKVFLKDVHVAPESLLSDFFVKNEGENETCDLKVSVFGVGRGWVKLIDFKVSNEKIPRLEDSPESSENK</sequence>
<dbReference type="RefSeq" id="WP_014804480.1">
    <property type="nucleotide sequence ID" value="NC_018020.1"/>
</dbReference>
<reference evidence="1 2" key="1">
    <citation type="submission" date="2012-06" db="EMBL/GenBank/DDBJ databases">
        <title>The complete chromosome of genome of Turneriella parva DSM 21527.</title>
        <authorList>
            <consortium name="US DOE Joint Genome Institute (JGI-PGF)"/>
            <person name="Lucas S."/>
            <person name="Han J."/>
            <person name="Lapidus A."/>
            <person name="Bruce D."/>
            <person name="Goodwin L."/>
            <person name="Pitluck S."/>
            <person name="Peters L."/>
            <person name="Kyrpides N."/>
            <person name="Mavromatis K."/>
            <person name="Ivanova N."/>
            <person name="Mikhailova N."/>
            <person name="Chertkov O."/>
            <person name="Detter J.C."/>
            <person name="Tapia R."/>
            <person name="Han C."/>
            <person name="Land M."/>
            <person name="Hauser L."/>
            <person name="Markowitz V."/>
            <person name="Cheng J.-F."/>
            <person name="Hugenholtz P."/>
            <person name="Woyke T."/>
            <person name="Wu D."/>
            <person name="Gronow S."/>
            <person name="Wellnitz S."/>
            <person name="Brambilla E."/>
            <person name="Klenk H.-P."/>
            <person name="Eisen J.A."/>
        </authorList>
    </citation>
    <scope>NUCLEOTIDE SEQUENCE [LARGE SCALE GENOMIC DNA]</scope>
    <source>
        <strain evidence="2">ATCC BAA-1111 / DSM 21527 / NCTC 11395 / H</strain>
    </source>
</reference>
<dbReference type="Proteomes" id="UP000006048">
    <property type="component" value="Chromosome"/>
</dbReference>
<dbReference type="PATRIC" id="fig|869212.3.peg.3386"/>
<dbReference type="AlphaFoldDB" id="I4B9M4"/>
<evidence type="ECO:0000313" key="1">
    <source>
        <dbReference type="EMBL" id="AFM13981.1"/>
    </source>
</evidence>
<dbReference type="EMBL" id="CP002959">
    <property type="protein sequence ID" value="AFM13981.1"/>
    <property type="molecule type" value="Genomic_DNA"/>
</dbReference>
<protein>
    <submittedName>
        <fullName evidence="1">Uncharacterized protein</fullName>
    </submittedName>
</protein>
<accession>I4B9M4</accession>
<name>I4B9M4_TURPD</name>
<evidence type="ECO:0000313" key="2">
    <source>
        <dbReference type="Proteomes" id="UP000006048"/>
    </source>
</evidence>
<organism evidence="1 2">
    <name type="scientific">Turneriella parva (strain ATCC BAA-1111 / DSM 21527 / NCTC 11395 / H)</name>
    <name type="common">Leptospira parva</name>
    <dbReference type="NCBI Taxonomy" id="869212"/>
    <lineage>
        <taxon>Bacteria</taxon>
        <taxon>Pseudomonadati</taxon>
        <taxon>Spirochaetota</taxon>
        <taxon>Spirochaetia</taxon>
        <taxon>Leptospirales</taxon>
        <taxon>Leptospiraceae</taxon>
        <taxon>Turneriella</taxon>
    </lineage>
</organism>